<dbReference type="Proteomes" id="UP000293719">
    <property type="component" value="Chromosome"/>
</dbReference>
<reference evidence="10 11" key="1">
    <citation type="journal article" date="2017" name="Int. J. Syst. Evol. Microbiol.">
        <title>Roseitalea porphyridii gen. nov., sp. nov., isolated from a red alga, and reclassification of Hoeflea suaedae Chung et al. 2013 as Pseudohoeflea suaedae gen. nov., comb. nov.</title>
        <authorList>
            <person name="Hyeon J.W."/>
            <person name="Jeong S.E."/>
            <person name="Baek K."/>
            <person name="Jeon C.O."/>
        </authorList>
    </citation>
    <scope>NUCLEOTIDE SEQUENCE [LARGE SCALE GENOMIC DNA]</scope>
    <source>
        <strain evidence="10 11">MA7-20</strain>
    </source>
</reference>
<evidence type="ECO:0000259" key="9">
    <source>
        <dbReference type="Pfam" id="PF00150"/>
    </source>
</evidence>
<dbReference type="GO" id="GO:0005576">
    <property type="term" value="C:extracellular region"/>
    <property type="evidence" value="ECO:0007669"/>
    <property type="project" value="TreeGrafter"/>
</dbReference>
<keyword evidence="4" id="KW-0119">Carbohydrate metabolism</keyword>
<gene>
    <name evidence="10" type="ORF">E0E05_14520</name>
</gene>
<dbReference type="InterPro" id="IPR017853">
    <property type="entry name" value="GH"/>
</dbReference>
<dbReference type="InterPro" id="IPR001547">
    <property type="entry name" value="Glyco_hydro_5"/>
</dbReference>
<keyword evidence="8" id="KW-0732">Signal</keyword>
<evidence type="ECO:0000256" key="7">
    <source>
        <dbReference type="RuleBase" id="RU361153"/>
    </source>
</evidence>
<keyword evidence="5 7" id="KW-0326">Glycosidase</keyword>
<evidence type="ECO:0000256" key="1">
    <source>
        <dbReference type="ARBA" id="ARBA00005641"/>
    </source>
</evidence>
<dbReference type="KEGG" id="rpod:E0E05_14520"/>
<sequence>MIASLRAALIALLTVSTMPAFAATFEVRRSISTDLWVEWPGAERWNDVDVIAAFPEWRRHVSPDDFAELKAAGFDTVRMPVEPAFLLHDADPERLAAIMAGIDAAIAMIVDSGLNVIVDMHTIPRGSGDAYAGTDQIMASEALFARYADTVAQVAGHLERWPAGTVALEVINEPTLDCYDRGARDQWARMLETLHGAARAANGDITLVLTGACWGSADGLAALDPDTIGDDNVIWTFHSYEPFMVTHQGATWAGDIVAHLRDIPWPPDAVDADGWDRIVAGNEGRIRAALAGRAERRALGFLRDHARDLRATGDPMAALAPPFATVSAWADAHDIARQDILLGEFGMIGREWGTDLDVPAQYRLNYMRAMIGKAEAHGFGWSVWSFGGAFGLVQGYGGERLDQPLHDRLIWTLMD</sequence>
<dbReference type="GeneID" id="90768519"/>
<keyword evidence="3" id="KW-0136">Cellulose degradation</keyword>
<evidence type="ECO:0000256" key="4">
    <source>
        <dbReference type="ARBA" id="ARBA00023277"/>
    </source>
</evidence>
<evidence type="ECO:0000256" key="2">
    <source>
        <dbReference type="ARBA" id="ARBA00022801"/>
    </source>
</evidence>
<dbReference type="SUPFAM" id="SSF51445">
    <property type="entry name" value="(Trans)glycosidases"/>
    <property type="match status" value="1"/>
</dbReference>
<feature type="domain" description="Glycoside hydrolase family 5" evidence="9">
    <location>
        <begin position="61"/>
        <end position="387"/>
    </location>
</feature>
<dbReference type="EMBL" id="CP036532">
    <property type="protein sequence ID" value="QBK31712.1"/>
    <property type="molecule type" value="Genomic_DNA"/>
</dbReference>
<dbReference type="RefSeq" id="WP_131617366.1">
    <property type="nucleotide sequence ID" value="NZ_CP036532.1"/>
</dbReference>
<feature type="signal peptide" evidence="8">
    <location>
        <begin position="1"/>
        <end position="22"/>
    </location>
</feature>
<dbReference type="OrthoDB" id="9800955at2"/>
<keyword evidence="11" id="KW-1185">Reference proteome</keyword>
<accession>A0A4P6V2T2</accession>
<organism evidence="10 11">
    <name type="scientific">Roseitalea porphyridii</name>
    <dbReference type="NCBI Taxonomy" id="1852022"/>
    <lineage>
        <taxon>Bacteria</taxon>
        <taxon>Pseudomonadati</taxon>
        <taxon>Pseudomonadota</taxon>
        <taxon>Alphaproteobacteria</taxon>
        <taxon>Hyphomicrobiales</taxon>
        <taxon>Ahrensiaceae</taxon>
        <taxon>Roseitalea</taxon>
    </lineage>
</organism>
<dbReference type="GO" id="GO:0030245">
    <property type="term" value="P:cellulose catabolic process"/>
    <property type="evidence" value="ECO:0007669"/>
    <property type="project" value="UniProtKB-KW"/>
</dbReference>
<proteinExistence type="inferred from homology"/>
<dbReference type="GO" id="GO:0008422">
    <property type="term" value="F:beta-glucosidase activity"/>
    <property type="evidence" value="ECO:0007669"/>
    <property type="project" value="TreeGrafter"/>
</dbReference>
<comment type="similarity">
    <text evidence="1 7">Belongs to the glycosyl hydrolase 5 (cellulase A) family.</text>
</comment>
<protein>
    <submittedName>
        <fullName evidence="10">Glycosyl hydrolase</fullName>
    </submittedName>
</protein>
<dbReference type="AlphaFoldDB" id="A0A4P6V2T2"/>
<dbReference type="GO" id="GO:0009986">
    <property type="term" value="C:cell surface"/>
    <property type="evidence" value="ECO:0007669"/>
    <property type="project" value="TreeGrafter"/>
</dbReference>
<dbReference type="Gene3D" id="3.20.20.80">
    <property type="entry name" value="Glycosidases"/>
    <property type="match status" value="1"/>
</dbReference>
<evidence type="ECO:0000313" key="11">
    <source>
        <dbReference type="Proteomes" id="UP000293719"/>
    </source>
</evidence>
<dbReference type="PANTHER" id="PTHR31297:SF41">
    <property type="entry name" value="ENDOGLUCANASE, PUTATIVE (AFU_ORTHOLOGUE AFUA_5G01830)-RELATED"/>
    <property type="match status" value="1"/>
</dbReference>
<evidence type="ECO:0000256" key="6">
    <source>
        <dbReference type="ARBA" id="ARBA00023326"/>
    </source>
</evidence>
<evidence type="ECO:0000256" key="5">
    <source>
        <dbReference type="ARBA" id="ARBA00023295"/>
    </source>
</evidence>
<evidence type="ECO:0000256" key="3">
    <source>
        <dbReference type="ARBA" id="ARBA00023001"/>
    </source>
</evidence>
<dbReference type="PANTHER" id="PTHR31297">
    <property type="entry name" value="GLUCAN ENDO-1,6-BETA-GLUCOSIDASE B"/>
    <property type="match status" value="1"/>
</dbReference>
<name>A0A4P6V2T2_9HYPH</name>
<feature type="chain" id="PRO_5020731621" evidence="8">
    <location>
        <begin position="23"/>
        <end position="415"/>
    </location>
</feature>
<dbReference type="InterPro" id="IPR050386">
    <property type="entry name" value="Glycosyl_hydrolase_5"/>
</dbReference>
<keyword evidence="2 7" id="KW-0378">Hydrolase</keyword>
<evidence type="ECO:0000256" key="8">
    <source>
        <dbReference type="SAM" id="SignalP"/>
    </source>
</evidence>
<evidence type="ECO:0000313" key="10">
    <source>
        <dbReference type="EMBL" id="QBK31712.1"/>
    </source>
</evidence>
<dbReference type="Pfam" id="PF00150">
    <property type="entry name" value="Cellulase"/>
    <property type="match status" value="1"/>
</dbReference>
<keyword evidence="6" id="KW-0624">Polysaccharide degradation</keyword>